<keyword evidence="2" id="KW-1185">Reference proteome</keyword>
<accession>A0ACB9Z3L1</accession>
<evidence type="ECO:0000313" key="1">
    <source>
        <dbReference type="EMBL" id="KAI4865679.1"/>
    </source>
</evidence>
<comment type="caution">
    <text evidence="1">The sequence shown here is derived from an EMBL/GenBank/DDBJ whole genome shotgun (WGS) entry which is preliminary data.</text>
</comment>
<protein>
    <submittedName>
        <fullName evidence="1">Uncharacterized protein</fullName>
    </submittedName>
</protein>
<proteinExistence type="predicted"/>
<dbReference type="Proteomes" id="UP001497700">
    <property type="component" value="Unassembled WGS sequence"/>
</dbReference>
<dbReference type="EMBL" id="MU393468">
    <property type="protein sequence ID" value="KAI4865679.1"/>
    <property type="molecule type" value="Genomic_DNA"/>
</dbReference>
<sequence length="499" mass="55178">MASGVIAQQHARDLPNSDIPDESAHPLLELLSNTLVVHQTIPYLPLSSILNLAAASPSFRELLLRRTPGVFRHLDLTRIRTAQFDIDGVDHGGEIWRNVQVDENLTEDDFYSGPLRGIFQSIRKRDILQNVQTLVLDGLSVTAEFCNDILVDPSLRLRILSIRDVKNLNEHKLMQSLRYVCRSTRPDDTPQLKGLYVFGARDAPAVTASAPARRHSATQVAATNISIGWNHKSQHALKESIRGEGDDWYHRRGRIINKHIADGWAETLLDCREVIRFDSVLCTGPRHQNSPAFGKLPAAPNGAARGADSRWGVATFALGGCASCGSAPEGFTVHGDSPAEELPLLAPVPLHSSTIKAATCPTPSAGSEAAGETHKFVPRCLECIRERYCFSCDQWWCESCYQVPSRHELAAQHVHVVGQTNGMAAHEMAALEQPPIVKKPKISRSCWECEHNCLDCIANTQKLCKGCGGGYCIIHYEGSTLTLCDWCSRRRGRRSRELY</sequence>
<name>A0ACB9Z3L1_9PEZI</name>
<gene>
    <name evidence="1" type="ORF">F4820DRAFT_419255</name>
</gene>
<organism evidence="1 2">
    <name type="scientific">Hypoxylon rubiginosum</name>
    <dbReference type="NCBI Taxonomy" id="110542"/>
    <lineage>
        <taxon>Eukaryota</taxon>
        <taxon>Fungi</taxon>
        <taxon>Dikarya</taxon>
        <taxon>Ascomycota</taxon>
        <taxon>Pezizomycotina</taxon>
        <taxon>Sordariomycetes</taxon>
        <taxon>Xylariomycetidae</taxon>
        <taxon>Xylariales</taxon>
        <taxon>Hypoxylaceae</taxon>
        <taxon>Hypoxylon</taxon>
    </lineage>
</organism>
<evidence type="ECO:0000313" key="2">
    <source>
        <dbReference type="Proteomes" id="UP001497700"/>
    </source>
</evidence>
<reference evidence="1 2" key="1">
    <citation type="journal article" date="2022" name="New Phytol.">
        <title>Ecological generalism drives hyperdiversity of secondary metabolite gene clusters in xylarialean endophytes.</title>
        <authorList>
            <person name="Franco M.E.E."/>
            <person name="Wisecaver J.H."/>
            <person name="Arnold A.E."/>
            <person name="Ju Y.M."/>
            <person name="Slot J.C."/>
            <person name="Ahrendt S."/>
            <person name="Moore L.P."/>
            <person name="Eastman K.E."/>
            <person name="Scott K."/>
            <person name="Konkel Z."/>
            <person name="Mondo S.J."/>
            <person name="Kuo A."/>
            <person name="Hayes R.D."/>
            <person name="Haridas S."/>
            <person name="Andreopoulos B."/>
            <person name="Riley R."/>
            <person name="LaButti K."/>
            <person name="Pangilinan J."/>
            <person name="Lipzen A."/>
            <person name="Amirebrahimi M."/>
            <person name="Yan J."/>
            <person name="Adam C."/>
            <person name="Keymanesh K."/>
            <person name="Ng V."/>
            <person name="Louie K."/>
            <person name="Northen T."/>
            <person name="Drula E."/>
            <person name="Henrissat B."/>
            <person name="Hsieh H.M."/>
            <person name="Youens-Clark K."/>
            <person name="Lutzoni F."/>
            <person name="Miadlikowska J."/>
            <person name="Eastwood D.C."/>
            <person name="Hamelin R.C."/>
            <person name="Grigoriev I.V."/>
            <person name="U'Ren J.M."/>
        </authorList>
    </citation>
    <scope>NUCLEOTIDE SEQUENCE [LARGE SCALE GENOMIC DNA]</scope>
    <source>
        <strain evidence="1 2">CBS 119005</strain>
    </source>
</reference>